<gene>
    <name evidence="3" type="primary">glpQ</name>
    <name evidence="2" type="ORF">GCM10009545_15350</name>
    <name evidence="3" type="ORF">GCM10011581_36730</name>
</gene>
<dbReference type="PANTHER" id="PTHR43805">
    <property type="entry name" value="GLYCEROPHOSPHORYL DIESTER PHOSPHODIESTERASE"/>
    <property type="match status" value="1"/>
</dbReference>
<dbReference type="AlphaFoldDB" id="A0A917K0U6"/>
<dbReference type="RefSeq" id="WP_188989328.1">
    <property type="nucleotide sequence ID" value="NZ_BAAAHC010000006.1"/>
</dbReference>
<dbReference type="PROSITE" id="PS51704">
    <property type="entry name" value="GP_PDE"/>
    <property type="match status" value="1"/>
</dbReference>
<dbReference type="CDD" id="cd08561">
    <property type="entry name" value="GDPD_cytoplasmic_ScUgpQ2_like"/>
    <property type="match status" value="1"/>
</dbReference>
<reference evidence="2 5" key="2">
    <citation type="journal article" date="2019" name="Int. J. Syst. Evol. Microbiol.">
        <title>The Global Catalogue of Microorganisms (GCM) 10K type strain sequencing project: providing services to taxonomists for standard genome sequencing and annotation.</title>
        <authorList>
            <consortium name="The Broad Institute Genomics Platform"/>
            <consortium name="The Broad Institute Genome Sequencing Center for Infectious Disease"/>
            <person name="Wu L."/>
            <person name="Ma J."/>
        </authorList>
    </citation>
    <scope>NUCLEOTIDE SEQUENCE [LARGE SCALE GENOMIC DNA]</scope>
    <source>
        <strain evidence="2 5">JCM 10664</strain>
    </source>
</reference>
<dbReference type="GO" id="GO:0008081">
    <property type="term" value="F:phosphoric diester hydrolase activity"/>
    <property type="evidence" value="ECO:0007669"/>
    <property type="project" value="InterPro"/>
</dbReference>
<dbReference type="InterPro" id="IPR017946">
    <property type="entry name" value="PLC-like_Pdiesterase_TIM-brl"/>
</dbReference>
<dbReference type="Pfam" id="PF03009">
    <property type="entry name" value="GDPD"/>
    <property type="match status" value="1"/>
</dbReference>
<comment type="caution">
    <text evidence="3">The sequence shown here is derived from an EMBL/GenBank/DDBJ whole genome shotgun (WGS) entry which is preliminary data.</text>
</comment>
<dbReference type="SUPFAM" id="SSF51695">
    <property type="entry name" value="PLC-like phosphodiesterases"/>
    <property type="match status" value="1"/>
</dbReference>
<feature type="domain" description="GP-PDE" evidence="1">
    <location>
        <begin position="28"/>
        <end position="267"/>
    </location>
</feature>
<dbReference type="PROSITE" id="PS50007">
    <property type="entry name" value="PIPLC_X_DOMAIN"/>
    <property type="match status" value="1"/>
</dbReference>
<evidence type="ECO:0000313" key="4">
    <source>
        <dbReference type="Proteomes" id="UP000597989"/>
    </source>
</evidence>
<proteinExistence type="predicted"/>
<name>A0A917K0U6_9PSEU</name>
<evidence type="ECO:0000313" key="2">
    <source>
        <dbReference type="EMBL" id="GAA0514144.1"/>
    </source>
</evidence>
<evidence type="ECO:0000313" key="5">
    <source>
        <dbReference type="Proteomes" id="UP001500220"/>
    </source>
</evidence>
<dbReference type="InterPro" id="IPR030395">
    <property type="entry name" value="GP_PDE_dom"/>
</dbReference>
<evidence type="ECO:0000313" key="3">
    <source>
        <dbReference type="EMBL" id="GGI96217.1"/>
    </source>
</evidence>
<dbReference type="Gene3D" id="3.20.20.190">
    <property type="entry name" value="Phosphatidylinositol (PI) phosphodiesterase"/>
    <property type="match status" value="1"/>
</dbReference>
<reference evidence="3 4" key="1">
    <citation type="journal article" date="2014" name="Int. J. Syst. Evol. Microbiol.">
        <title>Complete genome sequence of Corynebacterium casei LMG S-19264T (=DSM 44701T), isolated from a smear-ripened cheese.</title>
        <authorList>
            <consortium name="US DOE Joint Genome Institute (JGI-PGF)"/>
            <person name="Walter F."/>
            <person name="Albersmeier A."/>
            <person name="Kalinowski J."/>
            <person name="Ruckert C."/>
        </authorList>
    </citation>
    <scope>NUCLEOTIDE SEQUENCE [LARGE SCALE GENOMIC DNA]</scope>
    <source>
        <strain evidence="3 4">CGMCC 4.7206</strain>
    </source>
</reference>
<sequence>MALPAPRRRADQAECLIVTHPFLLGPRPRAFAHRGWHLGELHDMENSLSAFRRAVAEGYHYIETDVHATADGVVVVNHDPTLERTTDGRGVIERLPWSVVGSALIGGREPVCRLDDVLEELPETFFNIDVKEDSAVVPVLRTVRAHNAWDRVCLASFREHRVARLRRLGGPRLLTSAGRRSAALLWLSSRVGGGGFRPLVAGAAAQVPVGLGRLLPVVDARFVRQAHRWGIEVHVWTVDDAAEMRALLDLGVDGLVTDRPDVLSEVLRERFGEPRADIPG</sequence>
<evidence type="ECO:0000259" key="1">
    <source>
        <dbReference type="PROSITE" id="PS51704"/>
    </source>
</evidence>
<dbReference type="Proteomes" id="UP001500220">
    <property type="component" value="Unassembled WGS sequence"/>
</dbReference>
<reference evidence="3" key="3">
    <citation type="submission" date="2020-09" db="EMBL/GenBank/DDBJ databases">
        <authorList>
            <person name="Sun Q."/>
            <person name="Zhou Y."/>
        </authorList>
    </citation>
    <scope>NUCLEOTIDE SEQUENCE</scope>
    <source>
        <strain evidence="3">CGMCC 4.7206</strain>
    </source>
</reference>
<organism evidence="3 4">
    <name type="scientific">Saccharopolyspora thermophila</name>
    <dbReference type="NCBI Taxonomy" id="89367"/>
    <lineage>
        <taxon>Bacteria</taxon>
        <taxon>Bacillati</taxon>
        <taxon>Actinomycetota</taxon>
        <taxon>Actinomycetes</taxon>
        <taxon>Pseudonocardiales</taxon>
        <taxon>Pseudonocardiaceae</taxon>
        <taxon>Saccharopolyspora</taxon>
    </lineage>
</organism>
<dbReference type="GO" id="GO:0006629">
    <property type="term" value="P:lipid metabolic process"/>
    <property type="evidence" value="ECO:0007669"/>
    <property type="project" value="InterPro"/>
</dbReference>
<dbReference type="Proteomes" id="UP000597989">
    <property type="component" value="Unassembled WGS sequence"/>
</dbReference>
<dbReference type="EMBL" id="BAAAHC010000006">
    <property type="protein sequence ID" value="GAA0514144.1"/>
    <property type="molecule type" value="Genomic_DNA"/>
</dbReference>
<dbReference type="EMBL" id="BMMT01000013">
    <property type="protein sequence ID" value="GGI96217.1"/>
    <property type="molecule type" value="Genomic_DNA"/>
</dbReference>
<keyword evidence="5" id="KW-1185">Reference proteome</keyword>
<dbReference type="PANTHER" id="PTHR43805:SF1">
    <property type="entry name" value="GP-PDE DOMAIN-CONTAINING PROTEIN"/>
    <property type="match status" value="1"/>
</dbReference>
<accession>A0A917K0U6</accession>
<reference evidence="2" key="4">
    <citation type="submission" date="2023-12" db="EMBL/GenBank/DDBJ databases">
        <authorList>
            <person name="Sun Q."/>
            <person name="Inoue M."/>
        </authorList>
    </citation>
    <scope>NUCLEOTIDE SEQUENCE</scope>
    <source>
        <strain evidence="2">JCM 10664</strain>
    </source>
</reference>
<protein>
    <submittedName>
        <fullName evidence="2">Glycerophosphodiester phosphodiesterase</fullName>
    </submittedName>
    <submittedName>
        <fullName evidence="3">Glycerophosphoryl diester phosphodiesterase</fullName>
    </submittedName>
</protein>